<dbReference type="PANTHER" id="PTHR35011:SF11">
    <property type="entry name" value="TRAP TRANSPORTER SMALL PERMEASE PROTEIN"/>
    <property type="match status" value="1"/>
</dbReference>
<evidence type="ECO:0000313" key="11">
    <source>
        <dbReference type="EMBL" id="TWT87369.1"/>
    </source>
</evidence>
<dbReference type="AlphaFoldDB" id="A0A5C5ZJ42"/>
<name>A0A5C5ZJ42_9BACT</name>
<evidence type="ECO:0000256" key="4">
    <source>
        <dbReference type="ARBA" id="ARBA00022519"/>
    </source>
</evidence>
<evidence type="ECO:0000256" key="3">
    <source>
        <dbReference type="ARBA" id="ARBA00022475"/>
    </source>
</evidence>
<dbReference type="RefSeq" id="WP_146401443.1">
    <property type="nucleotide sequence ID" value="NZ_SJPQ01000003.1"/>
</dbReference>
<sequence length="174" mass="18817">MIQLRNSLVRLLEFVLVVIVLMMTFSVLWGVFTRFVLGDPAAWTEEAAKYLLIWLSMLGTAVASARREHLGVDYFVNLLHPDAGRLMAVVVELVVAVFAAAAMIYGGWVLVSETLASGQVTPAMGIKMGHIYLAVPICGAFLVLFSLERVAELLSGEESVPEPPPEASAEADAI</sequence>
<evidence type="ECO:0000256" key="5">
    <source>
        <dbReference type="ARBA" id="ARBA00022692"/>
    </source>
</evidence>
<dbReference type="EMBL" id="SJPQ01000003">
    <property type="protein sequence ID" value="TWT87369.1"/>
    <property type="molecule type" value="Genomic_DNA"/>
</dbReference>
<dbReference type="Proteomes" id="UP000315440">
    <property type="component" value="Unassembled WGS sequence"/>
</dbReference>
<evidence type="ECO:0000256" key="1">
    <source>
        <dbReference type="ARBA" id="ARBA00004429"/>
    </source>
</evidence>
<comment type="subcellular location">
    <subcellularLocation>
        <location evidence="1">Cell inner membrane</location>
        <topology evidence="1">Multi-pass membrane protein</topology>
    </subcellularLocation>
</comment>
<evidence type="ECO:0000256" key="2">
    <source>
        <dbReference type="ARBA" id="ARBA00022448"/>
    </source>
</evidence>
<evidence type="ECO:0000256" key="8">
    <source>
        <dbReference type="ARBA" id="ARBA00038436"/>
    </source>
</evidence>
<dbReference type="GO" id="GO:0015740">
    <property type="term" value="P:C4-dicarboxylate transport"/>
    <property type="evidence" value="ECO:0007669"/>
    <property type="project" value="TreeGrafter"/>
</dbReference>
<feature type="transmembrane region" description="Helical" evidence="9">
    <location>
        <begin position="12"/>
        <end position="32"/>
    </location>
</feature>
<dbReference type="InterPro" id="IPR007387">
    <property type="entry name" value="TRAP_DctQ"/>
</dbReference>
<dbReference type="PANTHER" id="PTHR35011">
    <property type="entry name" value="2,3-DIKETO-L-GULONATE TRAP TRANSPORTER SMALL PERMEASE PROTEIN YIAM"/>
    <property type="match status" value="1"/>
</dbReference>
<dbReference type="GO" id="GO:0005886">
    <property type="term" value="C:plasma membrane"/>
    <property type="evidence" value="ECO:0007669"/>
    <property type="project" value="UniProtKB-SubCell"/>
</dbReference>
<organism evidence="11 12">
    <name type="scientific">Pseudobythopirellula maris</name>
    <dbReference type="NCBI Taxonomy" id="2527991"/>
    <lineage>
        <taxon>Bacteria</taxon>
        <taxon>Pseudomonadati</taxon>
        <taxon>Planctomycetota</taxon>
        <taxon>Planctomycetia</taxon>
        <taxon>Pirellulales</taxon>
        <taxon>Lacipirellulaceae</taxon>
        <taxon>Pseudobythopirellula</taxon>
    </lineage>
</organism>
<feature type="transmembrane region" description="Helical" evidence="9">
    <location>
        <begin position="86"/>
        <end position="110"/>
    </location>
</feature>
<evidence type="ECO:0000256" key="7">
    <source>
        <dbReference type="ARBA" id="ARBA00023136"/>
    </source>
</evidence>
<feature type="domain" description="Tripartite ATP-independent periplasmic transporters DctQ component" evidence="10">
    <location>
        <begin position="23"/>
        <end position="154"/>
    </location>
</feature>
<evidence type="ECO:0000256" key="6">
    <source>
        <dbReference type="ARBA" id="ARBA00022989"/>
    </source>
</evidence>
<accession>A0A5C5ZJ42</accession>
<keyword evidence="7 9" id="KW-0472">Membrane</keyword>
<comment type="similarity">
    <text evidence="8">Belongs to the TRAP transporter small permease family.</text>
</comment>
<dbReference type="InterPro" id="IPR055348">
    <property type="entry name" value="DctQ"/>
</dbReference>
<dbReference type="OrthoDB" id="9815614at2"/>
<keyword evidence="3" id="KW-1003">Cell membrane</keyword>
<feature type="transmembrane region" description="Helical" evidence="9">
    <location>
        <begin position="130"/>
        <end position="147"/>
    </location>
</feature>
<keyword evidence="5 9" id="KW-0812">Transmembrane</keyword>
<feature type="transmembrane region" description="Helical" evidence="9">
    <location>
        <begin position="47"/>
        <end position="65"/>
    </location>
</feature>
<evidence type="ECO:0000256" key="9">
    <source>
        <dbReference type="SAM" id="Phobius"/>
    </source>
</evidence>
<keyword evidence="2" id="KW-0813">Transport</keyword>
<keyword evidence="12" id="KW-1185">Reference proteome</keyword>
<dbReference type="GO" id="GO:0022857">
    <property type="term" value="F:transmembrane transporter activity"/>
    <property type="evidence" value="ECO:0007669"/>
    <property type="project" value="TreeGrafter"/>
</dbReference>
<evidence type="ECO:0000259" key="10">
    <source>
        <dbReference type="Pfam" id="PF04290"/>
    </source>
</evidence>
<keyword evidence="4" id="KW-0997">Cell inner membrane</keyword>
<gene>
    <name evidence="11" type="primary">yiaM</name>
    <name evidence="11" type="ORF">Mal64_29080</name>
</gene>
<keyword evidence="6 9" id="KW-1133">Transmembrane helix</keyword>
<evidence type="ECO:0000313" key="12">
    <source>
        <dbReference type="Proteomes" id="UP000315440"/>
    </source>
</evidence>
<reference evidence="11 12" key="1">
    <citation type="submission" date="2019-02" db="EMBL/GenBank/DDBJ databases">
        <title>Deep-cultivation of Planctomycetes and their phenomic and genomic characterization uncovers novel biology.</title>
        <authorList>
            <person name="Wiegand S."/>
            <person name="Jogler M."/>
            <person name="Boedeker C."/>
            <person name="Pinto D."/>
            <person name="Vollmers J."/>
            <person name="Rivas-Marin E."/>
            <person name="Kohn T."/>
            <person name="Peeters S.H."/>
            <person name="Heuer A."/>
            <person name="Rast P."/>
            <person name="Oberbeckmann S."/>
            <person name="Bunk B."/>
            <person name="Jeske O."/>
            <person name="Meyerdierks A."/>
            <person name="Storesund J.E."/>
            <person name="Kallscheuer N."/>
            <person name="Luecker S."/>
            <person name="Lage O.M."/>
            <person name="Pohl T."/>
            <person name="Merkel B.J."/>
            <person name="Hornburger P."/>
            <person name="Mueller R.-W."/>
            <person name="Bruemmer F."/>
            <person name="Labrenz M."/>
            <person name="Spormann A.M."/>
            <person name="Op Den Camp H."/>
            <person name="Overmann J."/>
            <person name="Amann R."/>
            <person name="Jetten M.S.M."/>
            <person name="Mascher T."/>
            <person name="Medema M.H."/>
            <person name="Devos D.P."/>
            <person name="Kaster A.-K."/>
            <person name="Ovreas L."/>
            <person name="Rohde M."/>
            <person name="Galperin M.Y."/>
            <person name="Jogler C."/>
        </authorList>
    </citation>
    <scope>NUCLEOTIDE SEQUENCE [LARGE SCALE GENOMIC DNA]</scope>
    <source>
        <strain evidence="11 12">Mal64</strain>
    </source>
</reference>
<dbReference type="Pfam" id="PF04290">
    <property type="entry name" value="DctQ"/>
    <property type="match status" value="1"/>
</dbReference>
<proteinExistence type="inferred from homology"/>
<protein>
    <submittedName>
        <fullName evidence="11">2,3-diketo-L-gulonate TRAP transporter small permease protein YiaM</fullName>
    </submittedName>
</protein>
<comment type="caution">
    <text evidence="11">The sequence shown here is derived from an EMBL/GenBank/DDBJ whole genome shotgun (WGS) entry which is preliminary data.</text>
</comment>